<sequence>QERSGRQGALRGRKRWQLLGPVKGGKGKITGLGGGKGCVTGRKALETVESDRQRRDPIPGAARATRD</sequence>
<evidence type="ECO:0000313" key="3">
    <source>
        <dbReference type="Proteomes" id="UP001266305"/>
    </source>
</evidence>
<evidence type="ECO:0000313" key="2">
    <source>
        <dbReference type="EMBL" id="KAK2111445.1"/>
    </source>
</evidence>
<protein>
    <submittedName>
        <fullName evidence="2">Uncharacterized protein</fullName>
    </submittedName>
</protein>
<keyword evidence="3" id="KW-1185">Reference proteome</keyword>
<gene>
    <name evidence="2" type="ORF">P7K49_011191</name>
</gene>
<dbReference type="Proteomes" id="UP001266305">
    <property type="component" value="Unassembled WGS sequence"/>
</dbReference>
<comment type="caution">
    <text evidence="2">The sequence shown here is derived from an EMBL/GenBank/DDBJ whole genome shotgun (WGS) entry which is preliminary data.</text>
</comment>
<feature type="non-terminal residue" evidence="2">
    <location>
        <position position="1"/>
    </location>
</feature>
<accession>A0ABQ9VQK2</accession>
<feature type="compositionally biased region" description="Basic and acidic residues" evidence="1">
    <location>
        <begin position="48"/>
        <end position="57"/>
    </location>
</feature>
<evidence type="ECO:0000256" key="1">
    <source>
        <dbReference type="SAM" id="MobiDB-lite"/>
    </source>
</evidence>
<dbReference type="EMBL" id="JASSZA010000005">
    <property type="protein sequence ID" value="KAK2111445.1"/>
    <property type="molecule type" value="Genomic_DNA"/>
</dbReference>
<feature type="region of interest" description="Disordered" evidence="1">
    <location>
        <begin position="48"/>
        <end position="67"/>
    </location>
</feature>
<organism evidence="2 3">
    <name type="scientific">Saguinus oedipus</name>
    <name type="common">Cotton-top tamarin</name>
    <name type="synonym">Oedipomidas oedipus</name>
    <dbReference type="NCBI Taxonomy" id="9490"/>
    <lineage>
        <taxon>Eukaryota</taxon>
        <taxon>Metazoa</taxon>
        <taxon>Chordata</taxon>
        <taxon>Craniata</taxon>
        <taxon>Vertebrata</taxon>
        <taxon>Euteleostomi</taxon>
        <taxon>Mammalia</taxon>
        <taxon>Eutheria</taxon>
        <taxon>Euarchontoglires</taxon>
        <taxon>Primates</taxon>
        <taxon>Haplorrhini</taxon>
        <taxon>Platyrrhini</taxon>
        <taxon>Cebidae</taxon>
        <taxon>Callitrichinae</taxon>
        <taxon>Saguinus</taxon>
    </lineage>
</organism>
<reference evidence="2 3" key="1">
    <citation type="submission" date="2023-05" db="EMBL/GenBank/DDBJ databases">
        <title>B98-5 Cell Line De Novo Hybrid Assembly: An Optical Mapping Approach.</title>
        <authorList>
            <person name="Kananen K."/>
            <person name="Auerbach J.A."/>
            <person name="Kautto E."/>
            <person name="Blachly J.S."/>
        </authorList>
    </citation>
    <scope>NUCLEOTIDE SEQUENCE [LARGE SCALE GENOMIC DNA]</scope>
    <source>
        <strain evidence="2">B95-8</strain>
        <tissue evidence="2">Cell line</tissue>
    </source>
</reference>
<name>A0ABQ9VQK2_SAGOE</name>
<proteinExistence type="predicted"/>